<dbReference type="Proteomes" id="UP000821866">
    <property type="component" value="Chromosome 1"/>
</dbReference>
<protein>
    <recommendedName>
        <fullName evidence="3">CCHC-type domain-containing protein</fullName>
    </recommendedName>
</protein>
<evidence type="ECO:0000313" key="1">
    <source>
        <dbReference type="EMBL" id="KAH8042446.1"/>
    </source>
</evidence>
<dbReference type="SUPFAM" id="SSF57756">
    <property type="entry name" value="Retrovirus zinc finger-like domains"/>
    <property type="match status" value="1"/>
</dbReference>
<sequence>MRSLRFTTASGRGLRSLEGAACKKSDAPSAARLRGGHPYNDLAELVMAADGLMDWALRHLHYRLPPFLSNQEATDLEFCPSLAPDHHSLTQPNTVATVSFASFAAAPPVPLTYHWPLHPAALDPSSCQDQQYSCDTAPPLSPYAPGPTPWQDPTSGAMRVQCHRCGGFGLISRNSATGRRMGPLVCFRCQRSGQLQALCPGNQWR</sequence>
<organism evidence="1 2">
    <name type="scientific">Rhipicephalus microplus</name>
    <name type="common">Cattle tick</name>
    <name type="synonym">Boophilus microplus</name>
    <dbReference type="NCBI Taxonomy" id="6941"/>
    <lineage>
        <taxon>Eukaryota</taxon>
        <taxon>Metazoa</taxon>
        <taxon>Ecdysozoa</taxon>
        <taxon>Arthropoda</taxon>
        <taxon>Chelicerata</taxon>
        <taxon>Arachnida</taxon>
        <taxon>Acari</taxon>
        <taxon>Parasitiformes</taxon>
        <taxon>Ixodida</taxon>
        <taxon>Ixodoidea</taxon>
        <taxon>Ixodidae</taxon>
        <taxon>Rhipicephalinae</taxon>
        <taxon>Rhipicephalus</taxon>
        <taxon>Boophilus</taxon>
    </lineage>
</organism>
<reference evidence="1" key="2">
    <citation type="submission" date="2021-09" db="EMBL/GenBank/DDBJ databases">
        <authorList>
            <person name="Jia N."/>
            <person name="Wang J."/>
            <person name="Shi W."/>
            <person name="Du L."/>
            <person name="Sun Y."/>
            <person name="Zhan W."/>
            <person name="Jiang J."/>
            <person name="Wang Q."/>
            <person name="Zhang B."/>
            <person name="Ji P."/>
            <person name="Sakyi L.B."/>
            <person name="Cui X."/>
            <person name="Yuan T."/>
            <person name="Jiang B."/>
            <person name="Yang W."/>
            <person name="Lam T.T.-Y."/>
            <person name="Chang Q."/>
            <person name="Ding S."/>
            <person name="Wang X."/>
            <person name="Zhu J."/>
            <person name="Ruan X."/>
            <person name="Zhao L."/>
            <person name="Wei J."/>
            <person name="Que T."/>
            <person name="Du C."/>
            <person name="Cheng J."/>
            <person name="Dai P."/>
            <person name="Han X."/>
            <person name="Huang E."/>
            <person name="Gao Y."/>
            <person name="Liu J."/>
            <person name="Shao H."/>
            <person name="Ye R."/>
            <person name="Li L."/>
            <person name="Wei W."/>
            <person name="Wang X."/>
            <person name="Wang C."/>
            <person name="Huo Q."/>
            <person name="Li W."/>
            <person name="Guo W."/>
            <person name="Chen H."/>
            <person name="Chen S."/>
            <person name="Zhou L."/>
            <person name="Zhou L."/>
            <person name="Ni X."/>
            <person name="Tian J."/>
            <person name="Zhou Y."/>
            <person name="Sheng Y."/>
            <person name="Liu T."/>
            <person name="Pan Y."/>
            <person name="Xia L."/>
            <person name="Li J."/>
            <person name="Zhao F."/>
            <person name="Cao W."/>
        </authorList>
    </citation>
    <scope>NUCLEOTIDE SEQUENCE</scope>
    <source>
        <strain evidence="1">Rmic-2018</strain>
        <tissue evidence="1">Larvae</tissue>
    </source>
</reference>
<dbReference type="GO" id="GO:0008270">
    <property type="term" value="F:zinc ion binding"/>
    <property type="evidence" value="ECO:0007669"/>
    <property type="project" value="InterPro"/>
</dbReference>
<evidence type="ECO:0008006" key="3">
    <source>
        <dbReference type="Google" id="ProtNLM"/>
    </source>
</evidence>
<gene>
    <name evidence="1" type="ORF">HPB51_023456</name>
</gene>
<reference evidence="1" key="1">
    <citation type="journal article" date="2020" name="Cell">
        <title>Large-Scale Comparative Analyses of Tick Genomes Elucidate Their Genetic Diversity and Vector Capacities.</title>
        <authorList>
            <consortium name="Tick Genome and Microbiome Consortium (TIGMIC)"/>
            <person name="Jia N."/>
            <person name="Wang J."/>
            <person name="Shi W."/>
            <person name="Du L."/>
            <person name="Sun Y."/>
            <person name="Zhan W."/>
            <person name="Jiang J.F."/>
            <person name="Wang Q."/>
            <person name="Zhang B."/>
            <person name="Ji P."/>
            <person name="Bell-Sakyi L."/>
            <person name="Cui X.M."/>
            <person name="Yuan T.T."/>
            <person name="Jiang B.G."/>
            <person name="Yang W.F."/>
            <person name="Lam T.T."/>
            <person name="Chang Q.C."/>
            <person name="Ding S.J."/>
            <person name="Wang X.J."/>
            <person name="Zhu J.G."/>
            <person name="Ruan X.D."/>
            <person name="Zhao L."/>
            <person name="Wei J.T."/>
            <person name="Ye R.Z."/>
            <person name="Que T.C."/>
            <person name="Du C.H."/>
            <person name="Zhou Y.H."/>
            <person name="Cheng J.X."/>
            <person name="Dai P.F."/>
            <person name="Guo W.B."/>
            <person name="Han X.H."/>
            <person name="Huang E.J."/>
            <person name="Li L.F."/>
            <person name="Wei W."/>
            <person name="Gao Y.C."/>
            <person name="Liu J.Z."/>
            <person name="Shao H.Z."/>
            <person name="Wang X."/>
            <person name="Wang C.C."/>
            <person name="Yang T.C."/>
            <person name="Huo Q.B."/>
            <person name="Li W."/>
            <person name="Chen H.Y."/>
            <person name="Chen S.E."/>
            <person name="Zhou L.G."/>
            <person name="Ni X.B."/>
            <person name="Tian J.H."/>
            <person name="Sheng Y."/>
            <person name="Liu T."/>
            <person name="Pan Y.S."/>
            <person name="Xia L.Y."/>
            <person name="Li J."/>
            <person name="Zhao F."/>
            <person name="Cao W.C."/>
        </authorList>
    </citation>
    <scope>NUCLEOTIDE SEQUENCE</scope>
    <source>
        <strain evidence="1">Rmic-2018</strain>
    </source>
</reference>
<dbReference type="GO" id="GO:0003676">
    <property type="term" value="F:nucleic acid binding"/>
    <property type="evidence" value="ECO:0007669"/>
    <property type="project" value="InterPro"/>
</dbReference>
<dbReference type="Gene3D" id="4.10.60.10">
    <property type="entry name" value="Zinc finger, CCHC-type"/>
    <property type="match status" value="1"/>
</dbReference>
<evidence type="ECO:0000313" key="2">
    <source>
        <dbReference type="Proteomes" id="UP000821866"/>
    </source>
</evidence>
<dbReference type="EMBL" id="JABSTU010000001">
    <property type="protein sequence ID" value="KAH8042446.1"/>
    <property type="molecule type" value="Genomic_DNA"/>
</dbReference>
<name>A0A9J6F7T4_RHIMP</name>
<proteinExistence type="predicted"/>
<keyword evidence="2" id="KW-1185">Reference proteome</keyword>
<accession>A0A9J6F7T4</accession>
<dbReference type="InterPro" id="IPR036875">
    <property type="entry name" value="Znf_CCHC_sf"/>
</dbReference>
<dbReference type="AlphaFoldDB" id="A0A9J6F7T4"/>
<comment type="caution">
    <text evidence="1">The sequence shown here is derived from an EMBL/GenBank/DDBJ whole genome shotgun (WGS) entry which is preliminary data.</text>
</comment>